<dbReference type="HOGENOM" id="CLU_021498_0_0_1"/>
<protein>
    <submittedName>
        <fullName evidence="2">Uncharacterized protein</fullName>
    </submittedName>
</protein>
<feature type="compositionally biased region" description="Basic and acidic residues" evidence="1">
    <location>
        <begin position="432"/>
        <end position="457"/>
    </location>
</feature>
<accession>T1JE74</accession>
<evidence type="ECO:0000256" key="1">
    <source>
        <dbReference type="SAM" id="MobiDB-lite"/>
    </source>
</evidence>
<feature type="region of interest" description="Disordered" evidence="1">
    <location>
        <begin position="415"/>
        <end position="457"/>
    </location>
</feature>
<name>T1JE74_STRMM</name>
<evidence type="ECO:0000313" key="2">
    <source>
        <dbReference type="EnsemblMetazoa" id="SMAR012113-PA"/>
    </source>
</evidence>
<dbReference type="Proteomes" id="UP000014500">
    <property type="component" value="Unassembled WGS sequence"/>
</dbReference>
<evidence type="ECO:0000313" key="3">
    <source>
        <dbReference type="Proteomes" id="UP000014500"/>
    </source>
</evidence>
<dbReference type="AlphaFoldDB" id="T1JE74"/>
<feature type="compositionally biased region" description="Low complexity" evidence="1">
    <location>
        <begin position="238"/>
        <end position="249"/>
    </location>
</feature>
<dbReference type="EMBL" id="JH432116">
    <property type="status" value="NOT_ANNOTATED_CDS"/>
    <property type="molecule type" value="Genomic_DNA"/>
</dbReference>
<feature type="compositionally biased region" description="Polar residues" evidence="1">
    <location>
        <begin position="208"/>
        <end position="228"/>
    </location>
</feature>
<feature type="region of interest" description="Disordered" evidence="1">
    <location>
        <begin position="174"/>
        <end position="277"/>
    </location>
</feature>
<reference evidence="3" key="1">
    <citation type="submission" date="2011-05" db="EMBL/GenBank/DDBJ databases">
        <authorList>
            <person name="Richards S.R."/>
            <person name="Qu J."/>
            <person name="Jiang H."/>
            <person name="Jhangiani S.N."/>
            <person name="Agravi P."/>
            <person name="Goodspeed R."/>
            <person name="Gross S."/>
            <person name="Mandapat C."/>
            <person name="Jackson L."/>
            <person name="Mathew T."/>
            <person name="Pu L."/>
            <person name="Thornton R."/>
            <person name="Saada N."/>
            <person name="Wilczek-Boney K.B."/>
            <person name="Lee S."/>
            <person name="Kovar C."/>
            <person name="Wu Y."/>
            <person name="Scherer S.E."/>
            <person name="Worley K.C."/>
            <person name="Muzny D.M."/>
            <person name="Gibbs R."/>
        </authorList>
    </citation>
    <scope>NUCLEOTIDE SEQUENCE</scope>
    <source>
        <strain evidence="3">Brora</strain>
    </source>
</reference>
<reference evidence="2" key="2">
    <citation type="submission" date="2015-02" db="UniProtKB">
        <authorList>
            <consortium name="EnsemblMetazoa"/>
        </authorList>
    </citation>
    <scope>IDENTIFICATION</scope>
</reference>
<proteinExistence type="predicted"/>
<sequence>MDEDSKQLRYKITTMSNQLEMEQADIQKLALEDFHEDEFDENCSNEIIMNLETTGQELILYAQDLFSLNKKIKQSAWRLKYLSCQLTADSITCDLSSDDEELYLSDIFSCDSSKGVQTSTEVQATVDQHSLESQATYTMIVKAVQTDNPEITSDFVQTSKSNTNVNKTTETVVNTATISTQTDNTSSPRMSFEPTRPESRPKPGNLSRPESLTRTENLTRPVSLTRTESLTRPESLSKPESLSSKPESLTLRAIPARMKPSLEKIQQPSSPEETPRNPEELLYMETVNTWQDHFVAPCPSSTQNKITQTVPRCPDDEDDFLCRCVDQMSQTASCSQSTASGSCIPICIPATCLPTCSPCPPNCQSMYQSFYANSPRLSPMCYTNDCSSSSMMMYGRDCTPTYCNLSLPNQQAPVRECASPPEQLGSLHSTPRVKEEEECRDLQSDQYPTKDETDMKMKSTPNFVHYPYQSPNHMPASCPNHVPASYPTIPLNRNQNPAEIWQQDNELPNQDYPPNCSNEHYFNPNLPTQDTRKCLNPPSSQSNRKAPARYRLKRSRIVRTNDVICFMEY</sequence>
<organism evidence="2 3">
    <name type="scientific">Strigamia maritima</name>
    <name type="common">European centipede</name>
    <name type="synonym">Geophilus maritimus</name>
    <dbReference type="NCBI Taxonomy" id="126957"/>
    <lineage>
        <taxon>Eukaryota</taxon>
        <taxon>Metazoa</taxon>
        <taxon>Ecdysozoa</taxon>
        <taxon>Arthropoda</taxon>
        <taxon>Myriapoda</taxon>
        <taxon>Chilopoda</taxon>
        <taxon>Pleurostigmophora</taxon>
        <taxon>Geophilomorpha</taxon>
        <taxon>Linotaeniidae</taxon>
        <taxon>Strigamia</taxon>
    </lineage>
</organism>
<keyword evidence="3" id="KW-1185">Reference proteome</keyword>
<dbReference type="EnsemblMetazoa" id="SMAR012113-RA">
    <property type="protein sequence ID" value="SMAR012113-PA"/>
    <property type="gene ID" value="SMAR012113"/>
</dbReference>